<keyword evidence="6" id="KW-1185">Reference proteome</keyword>
<comment type="similarity">
    <text evidence="1">Belongs to the AAA ATPase family.</text>
</comment>
<dbReference type="EMBL" id="BTPD01000008">
    <property type="protein sequence ID" value="GMQ30010.1"/>
    <property type="molecule type" value="Genomic_DNA"/>
</dbReference>
<comment type="caution">
    <text evidence="5">The sequence shown here is derived from an EMBL/GenBank/DDBJ whole genome shotgun (WGS) entry which is preliminary data.</text>
</comment>
<dbReference type="InterPro" id="IPR027417">
    <property type="entry name" value="P-loop_NTPase"/>
</dbReference>
<dbReference type="Pfam" id="PF00004">
    <property type="entry name" value="AAA"/>
    <property type="match status" value="1"/>
</dbReference>
<evidence type="ECO:0000256" key="3">
    <source>
        <dbReference type="ARBA" id="ARBA00022840"/>
    </source>
</evidence>
<dbReference type="SMART" id="SM00382">
    <property type="entry name" value="AAA"/>
    <property type="match status" value="1"/>
</dbReference>
<dbReference type="SUPFAM" id="SSF52540">
    <property type="entry name" value="P-loop containing nucleoside triphosphate hydrolases"/>
    <property type="match status" value="1"/>
</dbReference>
<accession>A0ABQ6PS01</accession>
<evidence type="ECO:0000256" key="1">
    <source>
        <dbReference type="ARBA" id="ARBA00006914"/>
    </source>
</evidence>
<evidence type="ECO:0000313" key="6">
    <source>
        <dbReference type="Proteomes" id="UP001338309"/>
    </source>
</evidence>
<dbReference type="InterPro" id="IPR003593">
    <property type="entry name" value="AAA+_ATPase"/>
</dbReference>
<dbReference type="InterPro" id="IPR003959">
    <property type="entry name" value="ATPase_AAA_core"/>
</dbReference>
<keyword evidence="3" id="KW-0067">ATP-binding</keyword>
<dbReference type="CDD" id="cd19481">
    <property type="entry name" value="RecA-like_protease"/>
    <property type="match status" value="1"/>
</dbReference>
<dbReference type="Proteomes" id="UP001338309">
    <property type="component" value="Unassembled WGS sequence"/>
</dbReference>
<evidence type="ECO:0000313" key="5">
    <source>
        <dbReference type="EMBL" id="GMQ30010.1"/>
    </source>
</evidence>
<name>A0ABQ6PS01_9BACT</name>
<dbReference type="Gene3D" id="3.40.50.300">
    <property type="entry name" value="P-loop containing nucleotide triphosphate hydrolases"/>
    <property type="match status" value="1"/>
</dbReference>
<feature type="domain" description="AAA+ ATPase" evidence="4">
    <location>
        <begin position="236"/>
        <end position="368"/>
    </location>
</feature>
<proteinExistence type="inferred from homology"/>
<organism evidence="5 6">
    <name type="scientific">Algoriphagus confluentis</name>
    <dbReference type="NCBI Taxonomy" id="1697556"/>
    <lineage>
        <taxon>Bacteria</taxon>
        <taxon>Pseudomonadati</taxon>
        <taxon>Bacteroidota</taxon>
        <taxon>Cytophagia</taxon>
        <taxon>Cytophagales</taxon>
        <taxon>Cyclobacteriaceae</taxon>
        <taxon>Algoriphagus</taxon>
    </lineage>
</organism>
<sequence length="445" mass="51285">MKQNAKAIQLELDWLHEILKTRSTINSRPESGPEDLLDLPAPDLSRIESDYSTLIQNYELGPAERFLIILAAVPHIRPQLLDMFTARNQHTQQIYTEFGVRKGKTGHGILPTGEMVLFILSGKNLEKRFFYQSLFDPQGVLFREGIIRISGTDPEESFLNGVLTLSPEILELITTGKPQKPTFGPDFPAQQLKTSMDWEDLVLEEDILLQLKELESWLKHRDYLLEEWEMNRILKPGFKALFHGPPGTGKTLTAALLGKKMGLDVYRIDLSLMISKYIGETEKNLARVFERAERKDWILFFDEADALFGKRTAVNDSHDRYANQEVSYLLQRIEDFAGLVILATNLKTNLDEAFMRRFQSVIYFPVPGFEQRQELWKKAFPKKAHMDPEIDLYEIAKKYDLTGGSILNAVRHSLLMALETKERIVRLEDLREGIRREYQKAGRTI</sequence>
<keyword evidence="2" id="KW-0547">Nucleotide-binding</keyword>
<protein>
    <recommendedName>
        <fullName evidence="4">AAA+ ATPase domain-containing protein</fullName>
    </recommendedName>
</protein>
<dbReference type="InterPro" id="IPR050221">
    <property type="entry name" value="26S_Proteasome_ATPase"/>
</dbReference>
<evidence type="ECO:0000256" key="2">
    <source>
        <dbReference type="ARBA" id="ARBA00022741"/>
    </source>
</evidence>
<dbReference type="RefSeq" id="WP_338224720.1">
    <property type="nucleotide sequence ID" value="NZ_BTPD01000008.1"/>
</dbReference>
<dbReference type="PANTHER" id="PTHR23073">
    <property type="entry name" value="26S PROTEASOME REGULATORY SUBUNIT"/>
    <property type="match status" value="1"/>
</dbReference>
<reference evidence="5 6" key="1">
    <citation type="submission" date="2023-08" db="EMBL/GenBank/DDBJ databases">
        <title>Draft genome sequence of Algoriphagus confluentis.</title>
        <authorList>
            <person name="Takatani N."/>
            <person name="Hosokawa M."/>
            <person name="Sawabe T."/>
        </authorList>
    </citation>
    <scope>NUCLEOTIDE SEQUENCE [LARGE SCALE GENOMIC DNA]</scope>
    <source>
        <strain evidence="5 6">NBRC 111222</strain>
    </source>
</reference>
<gene>
    <name evidence="5" type="ORF">Aconfl_26530</name>
</gene>
<evidence type="ECO:0000259" key="4">
    <source>
        <dbReference type="SMART" id="SM00382"/>
    </source>
</evidence>